<keyword evidence="2" id="KW-1185">Reference proteome</keyword>
<dbReference type="KEGG" id="llh:I41_26980"/>
<evidence type="ECO:0008006" key="3">
    <source>
        <dbReference type="Google" id="ProtNLM"/>
    </source>
</evidence>
<protein>
    <recommendedName>
        <fullName evidence="3">Carboxypeptidase regulatory-like domain-containing protein</fullName>
    </recommendedName>
</protein>
<dbReference type="PROSITE" id="PS51257">
    <property type="entry name" value="PROKAR_LIPOPROTEIN"/>
    <property type="match status" value="1"/>
</dbReference>
<evidence type="ECO:0000313" key="1">
    <source>
        <dbReference type="EMBL" id="QDT73509.1"/>
    </source>
</evidence>
<proteinExistence type="predicted"/>
<evidence type="ECO:0000313" key="2">
    <source>
        <dbReference type="Proteomes" id="UP000317909"/>
    </source>
</evidence>
<sequence length="139" mass="14827">MNAIFHRRKLARGLIPLGIVLVFAGCADDRPPRLSGVVAVNGAAVDQGEIRVIRLDGAGSPVVAVITSGRYEMEVRPGAMRVEIQAYRPAAKSPVDPAMPGAATAGTLEPYLPEKYNRNSNLTIEVAGDMEKDFDLTVP</sequence>
<gene>
    <name evidence="1" type="ORF">I41_26980</name>
</gene>
<name>A0A517TYQ7_9BACT</name>
<dbReference type="Proteomes" id="UP000317909">
    <property type="component" value="Chromosome"/>
</dbReference>
<accession>A0A517TYQ7</accession>
<reference evidence="1 2" key="1">
    <citation type="submission" date="2019-02" db="EMBL/GenBank/DDBJ databases">
        <title>Deep-cultivation of Planctomycetes and their phenomic and genomic characterization uncovers novel biology.</title>
        <authorList>
            <person name="Wiegand S."/>
            <person name="Jogler M."/>
            <person name="Boedeker C."/>
            <person name="Pinto D."/>
            <person name="Vollmers J."/>
            <person name="Rivas-Marin E."/>
            <person name="Kohn T."/>
            <person name="Peeters S.H."/>
            <person name="Heuer A."/>
            <person name="Rast P."/>
            <person name="Oberbeckmann S."/>
            <person name="Bunk B."/>
            <person name="Jeske O."/>
            <person name="Meyerdierks A."/>
            <person name="Storesund J.E."/>
            <person name="Kallscheuer N."/>
            <person name="Luecker S."/>
            <person name="Lage O.M."/>
            <person name="Pohl T."/>
            <person name="Merkel B.J."/>
            <person name="Hornburger P."/>
            <person name="Mueller R.-W."/>
            <person name="Bruemmer F."/>
            <person name="Labrenz M."/>
            <person name="Spormann A.M."/>
            <person name="Op den Camp H."/>
            <person name="Overmann J."/>
            <person name="Amann R."/>
            <person name="Jetten M.S.M."/>
            <person name="Mascher T."/>
            <person name="Medema M.H."/>
            <person name="Devos D.P."/>
            <person name="Kaster A.-K."/>
            <person name="Ovreas L."/>
            <person name="Rohde M."/>
            <person name="Galperin M.Y."/>
            <person name="Jogler C."/>
        </authorList>
    </citation>
    <scope>NUCLEOTIDE SEQUENCE [LARGE SCALE GENOMIC DNA]</scope>
    <source>
        <strain evidence="1 2">I41</strain>
    </source>
</reference>
<dbReference type="EMBL" id="CP036339">
    <property type="protein sequence ID" value="QDT73509.1"/>
    <property type="molecule type" value="Genomic_DNA"/>
</dbReference>
<organism evidence="1 2">
    <name type="scientific">Lacipirellula limnantheis</name>
    <dbReference type="NCBI Taxonomy" id="2528024"/>
    <lineage>
        <taxon>Bacteria</taxon>
        <taxon>Pseudomonadati</taxon>
        <taxon>Planctomycetota</taxon>
        <taxon>Planctomycetia</taxon>
        <taxon>Pirellulales</taxon>
        <taxon>Lacipirellulaceae</taxon>
        <taxon>Lacipirellula</taxon>
    </lineage>
</organism>
<dbReference type="AlphaFoldDB" id="A0A517TYQ7"/>